<evidence type="ECO:0000256" key="2">
    <source>
        <dbReference type="SAM" id="MobiDB-lite"/>
    </source>
</evidence>
<sequence>MGDQSGGLSANNKGTEQEDECKTSPIPKKVKIGTSPLYQVERKLGKGGFGQVFLGRRLSGGNESSNGQGAVEVALKFEHMKSKGCNYGPPHEWQVYNTLGGNHGVPSVHYKGRVGDYYVM</sequence>
<feature type="binding site" evidence="1">
    <location>
        <position position="76"/>
    </location>
    <ligand>
        <name>ATP</name>
        <dbReference type="ChEBI" id="CHEBI:30616"/>
    </ligand>
</feature>
<dbReference type="Proteomes" id="UP000823775">
    <property type="component" value="Unassembled WGS sequence"/>
</dbReference>
<protein>
    <submittedName>
        <fullName evidence="3">Tau-tubulin kinase 1</fullName>
    </submittedName>
</protein>
<evidence type="ECO:0000313" key="3">
    <source>
        <dbReference type="EMBL" id="MCE3051044.1"/>
    </source>
</evidence>
<dbReference type="InterPro" id="IPR011009">
    <property type="entry name" value="Kinase-like_dom_sf"/>
</dbReference>
<dbReference type="Gene3D" id="3.30.200.20">
    <property type="entry name" value="Phosphorylase Kinase, domain 1"/>
    <property type="match status" value="1"/>
</dbReference>
<dbReference type="PROSITE" id="PS00107">
    <property type="entry name" value="PROTEIN_KINASE_ATP"/>
    <property type="match status" value="1"/>
</dbReference>
<gene>
    <name evidence="3" type="primary">TTBK1_2</name>
    <name evidence="3" type="ORF">HAX54_048803</name>
</gene>
<evidence type="ECO:0000256" key="1">
    <source>
        <dbReference type="PROSITE-ProRule" id="PRU10141"/>
    </source>
</evidence>
<keyword evidence="1" id="KW-0547">Nucleotide-binding</keyword>
<keyword evidence="4" id="KW-1185">Reference proteome</keyword>
<name>A0ABS8WM36_DATST</name>
<keyword evidence="1" id="KW-0067">ATP-binding</keyword>
<dbReference type="SUPFAM" id="SSF56112">
    <property type="entry name" value="Protein kinase-like (PK-like)"/>
    <property type="match status" value="1"/>
</dbReference>
<comment type="caution">
    <text evidence="3">The sequence shown here is derived from an EMBL/GenBank/DDBJ whole genome shotgun (WGS) entry which is preliminary data.</text>
</comment>
<dbReference type="InterPro" id="IPR017441">
    <property type="entry name" value="Protein_kinase_ATP_BS"/>
</dbReference>
<organism evidence="3 4">
    <name type="scientific">Datura stramonium</name>
    <name type="common">Jimsonweed</name>
    <name type="synonym">Common thornapple</name>
    <dbReference type="NCBI Taxonomy" id="4076"/>
    <lineage>
        <taxon>Eukaryota</taxon>
        <taxon>Viridiplantae</taxon>
        <taxon>Streptophyta</taxon>
        <taxon>Embryophyta</taxon>
        <taxon>Tracheophyta</taxon>
        <taxon>Spermatophyta</taxon>
        <taxon>Magnoliopsida</taxon>
        <taxon>eudicotyledons</taxon>
        <taxon>Gunneridae</taxon>
        <taxon>Pentapetalae</taxon>
        <taxon>asterids</taxon>
        <taxon>lamiids</taxon>
        <taxon>Solanales</taxon>
        <taxon>Solanaceae</taxon>
        <taxon>Solanoideae</taxon>
        <taxon>Datureae</taxon>
        <taxon>Datura</taxon>
    </lineage>
</organism>
<feature type="region of interest" description="Disordered" evidence="2">
    <location>
        <begin position="1"/>
        <end position="28"/>
    </location>
</feature>
<feature type="non-terminal residue" evidence="3">
    <location>
        <position position="120"/>
    </location>
</feature>
<evidence type="ECO:0000313" key="4">
    <source>
        <dbReference type="Proteomes" id="UP000823775"/>
    </source>
</evidence>
<keyword evidence="3" id="KW-0418">Kinase</keyword>
<dbReference type="GO" id="GO:0016301">
    <property type="term" value="F:kinase activity"/>
    <property type="evidence" value="ECO:0007669"/>
    <property type="project" value="UniProtKB-KW"/>
</dbReference>
<dbReference type="EMBL" id="JACEIK010008126">
    <property type="protein sequence ID" value="MCE3051044.1"/>
    <property type="molecule type" value="Genomic_DNA"/>
</dbReference>
<reference evidence="3 4" key="1">
    <citation type="journal article" date="2021" name="BMC Genomics">
        <title>Datura genome reveals duplications of psychoactive alkaloid biosynthetic genes and high mutation rate following tissue culture.</title>
        <authorList>
            <person name="Rajewski A."/>
            <person name="Carter-House D."/>
            <person name="Stajich J."/>
            <person name="Litt A."/>
        </authorList>
    </citation>
    <scope>NUCLEOTIDE SEQUENCE [LARGE SCALE GENOMIC DNA]</scope>
    <source>
        <strain evidence="3">AR-01</strain>
    </source>
</reference>
<feature type="compositionally biased region" description="Polar residues" evidence="2">
    <location>
        <begin position="1"/>
        <end position="14"/>
    </location>
</feature>
<accession>A0ABS8WM36</accession>
<proteinExistence type="predicted"/>
<keyword evidence="3" id="KW-0808">Transferase</keyword>